<feature type="binding site" evidence="9">
    <location>
        <position position="304"/>
    </location>
    <ligand>
        <name>Fe cation</name>
        <dbReference type="ChEBI" id="CHEBI:24875"/>
        <note>catalytic</note>
    </ligand>
</feature>
<comment type="similarity">
    <text evidence="1">Belongs to the alkB family.</text>
</comment>
<keyword evidence="7" id="KW-0843">Virulence</keyword>
<keyword evidence="12" id="KW-1185">Reference proteome</keyword>
<feature type="binding site" evidence="9">
    <location>
        <position position="250"/>
    </location>
    <ligand>
        <name>Fe cation</name>
        <dbReference type="ChEBI" id="CHEBI:24875"/>
        <note>catalytic</note>
    </ligand>
</feature>
<evidence type="ECO:0000256" key="1">
    <source>
        <dbReference type="ARBA" id="ARBA00007879"/>
    </source>
</evidence>
<sequence>MAEIKGLNPHDYPPEVIRQLFKRYQKYEISAIESDPGIVDLQKLDLGDLPDSITLAGTMLGSDLRAAFEHFTMMERPEQPDSNIKDVPVFTLPSVSGLHVIPSLFPPFVQLHLLSRLFHRDLSNPNHRTNIHLHYDVTYPSETNNIRHSSACGSHDDTMASFFRDDPARKLSPKEPGVHKSISIRSFLDQRLRWLTLGGQYNWTAKEYPATQSPSFPEDIGRLLRAIFPETEGQAAVVNLYSAGDTMGVHRDVSEECDAGLISVSLGCEGLFLIGHDREDGCEIIRLRSGDTLYMTGKSRFAWHAVPKVLPSTCPSWLRDWPVAFAGLPEGHLADPVSRDWQGWISRKRINLNVRQMTSRER</sequence>
<evidence type="ECO:0000313" key="11">
    <source>
        <dbReference type="EMBL" id="OXV06767.1"/>
    </source>
</evidence>
<evidence type="ECO:0000259" key="10">
    <source>
        <dbReference type="PROSITE" id="PS51471"/>
    </source>
</evidence>
<evidence type="ECO:0000256" key="8">
    <source>
        <dbReference type="ARBA" id="ARBA00047565"/>
    </source>
</evidence>
<dbReference type="GO" id="GO:0005737">
    <property type="term" value="C:cytoplasm"/>
    <property type="evidence" value="ECO:0007669"/>
    <property type="project" value="TreeGrafter"/>
</dbReference>
<dbReference type="InterPro" id="IPR005123">
    <property type="entry name" value="Oxoglu/Fe-dep_dioxygenase_dom"/>
</dbReference>
<dbReference type="AlphaFoldDB" id="A0A232LSH3"/>
<evidence type="ECO:0000256" key="6">
    <source>
        <dbReference type="ARBA" id="ARBA00023004"/>
    </source>
</evidence>
<gene>
    <name evidence="11" type="ORF">Egran_05466</name>
</gene>
<proteinExistence type="inferred from homology"/>
<dbReference type="GO" id="GO:0005634">
    <property type="term" value="C:nucleus"/>
    <property type="evidence" value="ECO:0007669"/>
    <property type="project" value="TreeGrafter"/>
</dbReference>
<dbReference type="PANTHER" id="PTHR16557:SF2">
    <property type="entry name" value="NUCLEIC ACID DIOXYGENASE ALKBH1"/>
    <property type="match status" value="1"/>
</dbReference>
<evidence type="ECO:0000256" key="7">
    <source>
        <dbReference type="ARBA" id="ARBA00023026"/>
    </source>
</evidence>
<dbReference type="Gene3D" id="2.60.120.590">
    <property type="entry name" value="Alpha-ketoglutarate-dependent dioxygenase AlkB-like"/>
    <property type="match status" value="1"/>
</dbReference>
<reference evidence="11 12" key="1">
    <citation type="journal article" date="2015" name="Environ. Microbiol.">
        <title>Metagenome sequence of Elaphomyces granulatus from sporocarp tissue reveals Ascomycota ectomycorrhizal fingerprints of genome expansion and a Proteobacteria-rich microbiome.</title>
        <authorList>
            <person name="Quandt C.A."/>
            <person name="Kohler A."/>
            <person name="Hesse C.N."/>
            <person name="Sharpton T.J."/>
            <person name="Martin F."/>
            <person name="Spatafora J.W."/>
        </authorList>
    </citation>
    <scope>NUCLEOTIDE SEQUENCE [LARGE SCALE GENOMIC DNA]</scope>
    <source>
        <strain evidence="11 12">OSC145934</strain>
    </source>
</reference>
<evidence type="ECO:0000256" key="9">
    <source>
        <dbReference type="PIRSR" id="PIRSR604574-2"/>
    </source>
</evidence>
<feature type="domain" description="Fe2OG dioxygenase" evidence="10">
    <location>
        <begin position="232"/>
        <end position="358"/>
    </location>
</feature>
<keyword evidence="6 9" id="KW-0408">Iron</keyword>
<dbReference type="InterPro" id="IPR027450">
    <property type="entry name" value="AlkB-like"/>
</dbReference>
<dbReference type="InterPro" id="IPR004574">
    <property type="entry name" value="Alkb"/>
</dbReference>
<dbReference type="EMBL" id="NPHW01005429">
    <property type="protein sequence ID" value="OXV06767.1"/>
    <property type="molecule type" value="Genomic_DNA"/>
</dbReference>
<dbReference type="OrthoDB" id="6614653at2759"/>
<dbReference type="Proteomes" id="UP000243515">
    <property type="component" value="Unassembled WGS sequence"/>
</dbReference>
<protein>
    <recommendedName>
        <fullName evidence="2">mRNA N(6)-methyladenine demethylase</fullName>
        <ecNumber evidence="2">1.14.11.53</ecNumber>
    </recommendedName>
</protein>
<name>A0A232LSH3_9EURO</name>
<dbReference type="SUPFAM" id="SSF51197">
    <property type="entry name" value="Clavaminate synthase-like"/>
    <property type="match status" value="1"/>
</dbReference>
<dbReference type="Pfam" id="PF13532">
    <property type="entry name" value="2OG-FeII_Oxy_2"/>
    <property type="match status" value="1"/>
</dbReference>
<keyword evidence="5" id="KW-0560">Oxidoreductase</keyword>
<evidence type="ECO:0000256" key="3">
    <source>
        <dbReference type="ARBA" id="ARBA00022723"/>
    </source>
</evidence>
<dbReference type="EC" id="1.14.11.53" evidence="2"/>
<comment type="caution">
    <text evidence="11">The sequence shown here is derived from an EMBL/GenBank/DDBJ whole genome shotgun (WGS) entry which is preliminary data.</text>
</comment>
<dbReference type="GO" id="GO:0046872">
    <property type="term" value="F:metal ion binding"/>
    <property type="evidence" value="ECO:0007669"/>
    <property type="project" value="UniProtKB-KW"/>
</dbReference>
<dbReference type="PROSITE" id="PS51471">
    <property type="entry name" value="FE2OG_OXY"/>
    <property type="match status" value="1"/>
</dbReference>
<evidence type="ECO:0000313" key="12">
    <source>
        <dbReference type="Proteomes" id="UP000243515"/>
    </source>
</evidence>
<dbReference type="GO" id="GO:1990931">
    <property type="term" value="F:mRNA N6-methyladenosine dioxygenase activity"/>
    <property type="evidence" value="ECO:0007669"/>
    <property type="project" value="UniProtKB-EC"/>
</dbReference>
<dbReference type="InterPro" id="IPR037151">
    <property type="entry name" value="AlkB-like_sf"/>
</dbReference>
<feature type="binding site" evidence="9">
    <location>
        <position position="252"/>
    </location>
    <ligand>
        <name>Fe cation</name>
        <dbReference type="ChEBI" id="CHEBI:24875"/>
        <note>catalytic</note>
    </ligand>
</feature>
<evidence type="ECO:0000256" key="5">
    <source>
        <dbReference type="ARBA" id="ARBA00023002"/>
    </source>
</evidence>
<comment type="catalytic activity">
    <reaction evidence="8">
        <text>an N(6)-methyladenosine in mRNA + 2-oxoglutarate + O2 = an adenosine in mRNA + formaldehyde + succinate + CO2</text>
        <dbReference type="Rhea" id="RHEA:49520"/>
        <dbReference type="Rhea" id="RHEA-COMP:12414"/>
        <dbReference type="Rhea" id="RHEA-COMP:12417"/>
        <dbReference type="ChEBI" id="CHEBI:15379"/>
        <dbReference type="ChEBI" id="CHEBI:16526"/>
        <dbReference type="ChEBI" id="CHEBI:16810"/>
        <dbReference type="ChEBI" id="CHEBI:16842"/>
        <dbReference type="ChEBI" id="CHEBI:30031"/>
        <dbReference type="ChEBI" id="CHEBI:74411"/>
        <dbReference type="ChEBI" id="CHEBI:74449"/>
        <dbReference type="EC" id="1.14.11.53"/>
    </reaction>
    <physiologicalReaction direction="left-to-right" evidence="8">
        <dbReference type="Rhea" id="RHEA:49521"/>
    </physiologicalReaction>
</comment>
<comment type="cofactor">
    <cofactor evidence="9">
        <name>Fe(2+)</name>
        <dbReference type="ChEBI" id="CHEBI:29033"/>
    </cofactor>
    <text evidence="9">Binds 1 Fe(2+) ion per subunit.</text>
</comment>
<evidence type="ECO:0000256" key="2">
    <source>
        <dbReference type="ARBA" id="ARBA00012931"/>
    </source>
</evidence>
<keyword evidence="3 9" id="KW-0479">Metal-binding</keyword>
<evidence type="ECO:0000256" key="4">
    <source>
        <dbReference type="ARBA" id="ARBA00022964"/>
    </source>
</evidence>
<organism evidence="11 12">
    <name type="scientific">Elaphomyces granulatus</name>
    <dbReference type="NCBI Taxonomy" id="519963"/>
    <lineage>
        <taxon>Eukaryota</taxon>
        <taxon>Fungi</taxon>
        <taxon>Dikarya</taxon>
        <taxon>Ascomycota</taxon>
        <taxon>Pezizomycotina</taxon>
        <taxon>Eurotiomycetes</taxon>
        <taxon>Eurotiomycetidae</taxon>
        <taxon>Eurotiales</taxon>
        <taxon>Elaphomycetaceae</taxon>
        <taxon>Elaphomyces</taxon>
    </lineage>
</organism>
<dbReference type="PANTHER" id="PTHR16557">
    <property type="entry name" value="ALKYLATED DNA REPAIR PROTEIN ALKB-RELATED"/>
    <property type="match status" value="1"/>
</dbReference>
<dbReference type="FunFam" id="2.60.120.590:FF:000014">
    <property type="entry name" value="Oxidoreductase, 2OG-Fe(II) oxygenase family family"/>
    <property type="match status" value="1"/>
</dbReference>
<keyword evidence="4" id="KW-0223">Dioxygenase</keyword>
<accession>A0A232LSH3</accession>